<evidence type="ECO:0000259" key="1">
    <source>
        <dbReference type="Pfam" id="PF00496"/>
    </source>
</evidence>
<organism evidence="2 3">
    <name type="scientific">Falseniella ignava</name>
    <dbReference type="NCBI Taxonomy" id="137730"/>
    <lineage>
        <taxon>Bacteria</taxon>
        <taxon>Bacillati</taxon>
        <taxon>Bacillota</taxon>
        <taxon>Bacilli</taxon>
        <taxon>Lactobacillales</taxon>
        <taxon>Aerococcaceae</taxon>
        <taxon>Falseniella</taxon>
    </lineage>
</organism>
<dbReference type="PANTHER" id="PTHR30290">
    <property type="entry name" value="PERIPLASMIC BINDING COMPONENT OF ABC TRANSPORTER"/>
    <property type="match status" value="1"/>
</dbReference>
<accession>A0A2I1JVA7</accession>
<dbReference type="SUPFAM" id="SSF53850">
    <property type="entry name" value="Periplasmic binding protein-like II"/>
    <property type="match status" value="1"/>
</dbReference>
<dbReference type="Proteomes" id="UP000234384">
    <property type="component" value="Unassembled WGS sequence"/>
</dbReference>
<dbReference type="GO" id="GO:0015833">
    <property type="term" value="P:peptide transport"/>
    <property type="evidence" value="ECO:0007669"/>
    <property type="project" value="TreeGrafter"/>
</dbReference>
<dbReference type="AlphaFoldDB" id="A0A2I1JVA7"/>
<dbReference type="InterPro" id="IPR039424">
    <property type="entry name" value="SBP_5"/>
</dbReference>
<evidence type="ECO:0000313" key="3">
    <source>
        <dbReference type="Proteomes" id="UP000234384"/>
    </source>
</evidence>
<dbReference type="GO" id="GO:0042597">
    <property type="term" value="C:periplasmic space"/>
    <property type="evidence" value="ECO:0007669"/>
    <property type="project" value="UniProtKB-ARBA"/>
</dbReference>
<dbReference type="GO" id="GO:1904680">
    <property type="term" value="F:peptide transmembrane transporter activity"/>
    <property type="evidence" value="ECO:0007669"/>
    <property type="project" value="TreeGrafter"/>
</dbReference>
<dbReference type="OrthoDB" id="9796817at2"/>
<proteinExistence type="predicted"/>
<evidence type="ECO:0000313" key="2">
    <source>
        <dbReference type="EMBL" id="PKY87325.1"/>
    </source>
</evidence>
<dbReference type="RefSeq" id="WP_101954755.1">
    <property type="nucleotide sequence ID" value="NZ_PKHE01000029.1"/>
</dbReference>
<dbReference type="PIRSF" id="PIRSF002741">
    <property type="entry name" value="MppA"/>
    <property type="match status" value="1"/>
</dbReference>
<protein>
    <submittedName>
        <fullName evidence="2">Oligopeptide ABC transporter substrate-binding protein</fullName>
    </submittedName>
</protein>
<comment type="caution">
    <text evidence="2">The sequence shown here is derived from an EMBL/GenBank/DDBJ whole genome shotgun (WGS) entry which is preliminary data.</text>
</comment>
<feature type="domain" description="Solute-binding protein family 5" evidence="1">
    <location>
        <begin position="111"/>
        <end position="494"/>
    </location>
</feature>
<dbReference type="PANTHER" id="PTHR30290:SF16">
    <property type="entry name" value="OLIGOPEPTIDE ABC TRANSPORTER, PERIPLASMIC OLIGOPEPTIDE-BINDING PROTEIN"/>
    <property type="match status" value="1"/>
</dbReference>
<dbReference type="Pfam" id="PF00496">
    <property type="entry name" value="SBP_bac_5"/>
    <property type="match status" value="1"/>
</dbReference>
<dbReference type="Gene3D" id="3.10.105.10">
    <property type="entry name" value="Dipeptide-binding Protein, Domain 3"/>
    <property type="match status" value="1"/>
</dbReference>
<dbReference type="GO" id="GO:0043190">
    <property type="term" value="C:ATP-binding cassette (ABC) transporter complex"/>
    <property type="evidence" value="ECO:0007669"/>
    <property type="project" value="InterPro"/>
</dbReference>
<dbReference type="CDD" id="cd08510">
    <property type="entry name" value="PBP2_Lactococcal_OppA_like"/>
    <property type="match status" value="1"/>
</dbReference>
<dbReference type="Gene3D" id="3.40.190.10">
    <property type="entry name" value="Periplasmic binding protein-like II"/>
    <property type="match status" value="1"/>
</dbReference>
<dbReference type="InterPro" id="IPR000914">
    <property type="entry name" value="SBP_5_dom"/>
</dbReference>
<name>A0A2I1JVA7_9LACT</name>
<sequence length="591" mass="67128">MKKLTQTILVSTCITTQILGSIQAAFATEEVETSANHILDFSRVIQNEGEAIEGGTLRYAVVSDEPFTGAFNDMFDTSESDSLIMSFISPDLYGYDENFVIDDSGFAKVRLDADKLTATITIPEGHTWHDGEPITIDDVIIPYYMIGHPDYSGIRYGYEFQNVVGMDEYHEGKTDTIEGLERVDDHTLVIHYKEFSNSALQANGMVSSFIQPNHIFKDIPVAELEDSEYVHGNPVGFGPFKVESFTPGESVTLTAFDDYYKGRPKIDYLQLDTVSSATVVQELKNGNYDIADLPTDQYDLFKDASNFQVAGNLANVYTYIGFKMGHWDDELEENIYDETLPVSNRELRRAMAHAVDNNAIGSQFYSGLRHQANSFITPNFADYYNPDQSYPEYDPELAKSILEEAGFVDVDGDGFVEDPEGQPLKLNFGFQAGGEVAEPIATYYIQCWRDIGIDIELVDGKLLEMNSFYERLRGDDPEFNVYQAAFGLGGDPNPGEFFGRQEFWNYTRWTEEKNDELIERINSKEAYDFDFRKQAYYDWQAYMMEELPAIPALFRYNLTAVNNRVSHWDINNIQDIDWTQVQLLADAPIKQ</sequence>
<reference evidence="2 3" key="1">
    <citation type="submission" date="2017-12" db="EMBL/GenBank/DDBJ databases">
        <title>Phylogenetic diversity of female urinary microbiome.</title>
        <authorList>
            <person name="Thomas-White K."/>
            <person name="Wolfe A.J."/>
        </authorList>
    </citation>
    <scope>NUCLEOTIDE SEQUENCE [LARGE SCALE GENOMIC DNA]</scope>
    <source>
        <strain evidence="2 3">UMB0898</strain>
    </source>
</reference>
<dbReference type="InterPro" id="IPR030678">
    <property type="entry name" value="Peptide/Ni-bd"/>
</dbReference>
<gene>
    <name evidence="2" type="ORF">CYJ57_07510</name>
</gene>
<dbReference type="EMBL" id="PKHE01000029">
    <property type="protein sequence ID" value="PKY87325.1"/>
    <property type="molecule type" value="Genomic_DNA"/>
</dbReference>